<evidence type="ECO:0000313" key="12">
    <source>
        <dbReference type="EMBL" id="MFL0195440.1"/>
    </source>
</evidence>
<accession>A0ABW8SHG6</accession>
<dbReference type="InterPro" id="IPR058240">
    <property type="entry name" value="rSAM_sf"/>
</dbReference>
<evidence type="ECO:0000256" key="5">
    <source>
        <dbReference type="ARBA" id="ARBA00022691"/>
    </source>
</evidence>
<dbReference type="Pfam" id="PF04055">
    <property type="entry name" value="Radical_SAM"/>
    <property type="match status" value="1"/>
</dbReference>
<dbReference type="InterPro" id="IPR007197">
    <property type="entry name" value="rSAM"/>
</dbReference>
<dbReference type="RefSeq" id="WP_406791562.1">
    <property type="nucleotide sequence ID" value="NZ_JBJHZX010000009.1"/>
</dbReference>
<keyword evidence="5 10" id="KW-0949">S-adenosyl-L-methionine</keyword>
<evidence type="ECO:0000313" key="13">
    <source>
        <dbReference type="Proteomes" id="UP001623660"/>
    </source>
</evidence>
<dbReference type="GO" id="GO:0043365">
    <property type="term" value="F:[formate-C-acetyltransferase]-activating enzyme activity"/>
    <property type="evidence" value="ECO:0007669"/>
    <property type="project" value="UniProtKB-EC"/>
</dbReference>
<evidence type="ECO:0000256" key="1">
    <source>
        <dbReference type="ARBA" id="ARBA00003141"/>
    </source>
</evidence>
<dbReference type="Proteomes" id="UP001623660">
    <property type="component" value="Unassembled WGS sequence"/>
</dbReference>
<keyword evidence="7 10" id="KW-0560">Oxidoreductase</keyword>
<dbReference type="InterPro" id="IPR001989">
    <property type="entry name" value="Radical_activat_CS"/>
</dbReference>
<dbReference type="InterPro" id="IPR013785">
    <property type="entry name" value="Aldolase_TIM"/>
</dbReference>
<keyword evidence="6 10" id="KW-0479">Metal-binding</keyword>
<keyword evidence="4 10" id="KW-0004">4Fe-4S</keyword>
<evidence type="ECO:0000256" key="2">
    <source>
        <dbReference type="ARBA" id="ARBA00009777"/>
    </source>
</evidence>
<sequence>MGRIHSIETMGLVDGPGIRVVVFFQGCRLRCAFCHNPDTWTFNQGIEMEPSELLQKILRFKAYFEKSGGGVTCSGGEPLMQPEFLIQFLKLCKENGINTAVDTSGFGKGNYEEILKYTDTLLLDIKHIDKEGYKDLTGGHIEEFYSFLEALNKSSSRIWIRHVMVPGITDSYGAMDKIIDVIIRHISLDKIDNFEILPYHTLGVNKYTKLKIPYKLNNVSSMDKKQAKVFEDYVLKQLRVKN</sequence>
<keyword evidence="8 10" id="KW-0408">Iron</keyword>
<dbReference type="SUPFAM" id="SSF102114">
    <property type="entry name" value="Radical SAM enzymes"/>
    <property type="match status" value="1"/>
</dbReference>
<dbReference type="InterPro" id="IPR034457">
    <property type="entry name" value="Organic_radical-activating"/>
</dbReference>
<dbReference type="NCBIfam" id="TIGR02493">
    <property type="entry name" value="PFLA"/>
    <property type="match status" value="1"/>
</dbReference>
<evidence type="ECO:0000256" key="3">
    <source>
        <dbReference type="ARBA" id="ARBA00021356"/>
    </source>
</evidence>
<proteinExistence type="inferred from homology"/>
<evidence type="ECO:0000256" key="7">
    <source>
        <dbReference type="ARBA" id="ARBA00023002"/>
    </source>
</evidence>
<feature type="domain" description="Radical SAM core" evidence="11">
    <location>
        <begin position="13"/>
        <end position="242"/>
    </location>
</feature>
<dbReference type="SFLD" id="SFLDG01066">
    <property type="entry name" value="organic_radical-activating_enz"/>
    <property type="match status" value="1"/>
</dbReference>
<dbReference type="InterPro" id="IPR012838">
    <property type="entry name" value="PFL1_activating"/>
</dbReference>
<evidence type="ECO:0000256" key="10">
    <source>
        <dbReference type="RuleBase" id="RU362053"/>
    </source>
</evidence>
<keyword evidence="9 10" id="KW-0411">Iron-sulfur</keyword>
<organism evidence="12 13">
    <name type="scientific">Candidatus Clostridium eludens</name>
    <dbReference type="NCBI Taxonomy" id="3381663"/>
    <lineage>
        <taxon>Bacteria</taxon>
        <taxon>Bacillati</taxon>
        <taxon>Bacillota</taxon>
        <taxon>Clostridia</taxon>
        <taxon>Eubacteriales</taxon>
        <taxon>Clostridiaceae</taxon>
        <taxon>Clostridium</taxon>
    </lineage>
</organism>
<evidence type="ECO:0000256" key="9">
    <source>
        <dbReference type="ARBA" id="ARBA00023014"/>
    </source>
</evidence>
<comment type="caution">
    <text evidence="12">The sequence shown here is derived from an EMBL/GenBank/DDBJ whole genome shotgun (WGS) entry which is preliminary data.</text>
</comment>
<dbReference type="PROSITE" id="PS01087">
    <property type="entry name" value="RADICAL_ACTIVATING"/>
    <property type="match status" value="1"/>
</dbReference>
<keyword evidence="10" id="KW-0963">Cytoplasm</keyword>
<evidence type="ECO:0000259" key="11">
    <source>
        <dbReference type="PROSITE" id="PS51918"/>
    </source>
</evidence>
<name>A0ABW8SHG6_9CLOT</name>
<evidence type="ECO:0000256" key="4">
    <source>
        <dbReference type="ARBA" id="ARBA00022485"/>
    </source>
</evidence>
<comment type="function">
    <text evidence="1 10">Activation of pyruvate formate-lyase under anaerobic conditions by generation of an organic free radical, using S-adenosylmethionine and reduced flavodoxin as cosubstrates to produce 5'-deoxy-adenosine.</text>
</comment>
<dbReference type="PANTHER" id="PTHR30352">
    <property type="entry name" value="PYRUVATE FORMATE-LYASE-ACTIVATING ENZYME"/>
    <property type="match status" value="1"/>
</dbReference>
<keyword evidence="12" id="KW-0670">Pyruvate</keyword>
<reference evidence="12 13" key="1">
    <citation type="submission" date="2024-11" db="EMBL/GenBank/DDBJ databases">
        <authorList>
            <person name="Heng Y.C."/>
            <person name="Lim A.C.H."/>
            <person name="Lee J.K.Y."/>
            <person name="Kittelmann S."/>
        </authorList>
    </citation>
    <scope>NUCLEOTIDE SEQUENCE [LARGE SCALE GENOMIC DNA]</scope>
    <source>
        <strain evidence="12 13">WILCCON 0269</strain>
    </source>
</reference>
<dbReference type="PROSITE" id="PS51918">
    <property type="entry name" value="RADICAL_SAM"/>
    <property type="match status" value="1"/>
</dbReference>
<dbReference type="PANTHER" id="PTHR30352:SF5">
    <property type="entry name" value="PYRUVATE FORMATE-LYASE 1-ACTIVATING ENZYME"/>
    <property type="match status" value="1"/>
</dbReference>
<comment type="cofactor">
    <cofactor evidence="10">
        <name>[4Fe-4S] cluster</name>
        <dbReference type="ChEBI" id="CHEBI:49883"/>
    </cofactor>
    <text evidence="10">Binds 1 [4Fe-4S] cluster. The cluster is coordinated with 3 cysteines and an exchangeable S-adenosyl-L-methionine.</text>
</comment>
<protein>
    <recommendedName>
        <fullName evidence="3 10">Pyruvate formate-lyase-activating enzyme</fullName>
        <ecNumber evidence="10">1.97.1.4</ecNumber>
    </recommendedName>
</protein>
<evidence type="ECO:0000256" key="6">
    <source>
        <dbReference type="ARBA" id="ARBA00022723"/>
    </source>
</evidence>
<keyword evidence="13" id="KW-1185">Reference proteome</keyword>
<dbReference type="EC" id="1.97.1.4" evidence="10"/>
<comment type="catalytic activity">
    <reaction evidence="10">
        <text>glycyl-[formate C-acetyltransferase] + reduced [flavodoxin] + S-adenosyl-L-methionine = glycin-2-yl radical-[formate C-acetyltransferase] + semiquinone [flavodoxin] + 5'-deoxyadenosine + L-methionine + H(+)</text>
        <dbReference type="Rhea" id="RHEA:19225"/>
        <dbReference type="Rhea" id="RHEA-COMP:10622"/>
        <dbReference type="Rhea" id="RHEA-COMP:12190"/>
        <dbReference type="Rhea" id="RHEA-COMP:12191"/>
        <dbReference type="Rhea" id="RHEA-COMP:14480"/>
        <dbReference type="ChEBI" id="CHEBI:15378"/>
        <dbReference type="ChEBI" id="CHEBI:17319"/>
        <dbReference type="ChEBI" id="CHEBI:29947"/>
        <dbReference type="ChEBI" id="CHEBI:32722"/>
        <dbReference type="ChEBI" id="CHEBI:57618"/>
        <dbReference type="ChEBI" id="CHEBI:57844"/>
        <dbReference type="ChEBI" id="CHEBI:59789"/>
        <dbReference type="ChEBI" id="CHEBI:140311"/>
        <dbReference type="EC" id="1.97.1.4"/>
    </reaction>
</comment>
<dbReference type="SFLD" id="SFLDS00029">
    <property type="entry name" value="Radical_SAM"/>
    <property type="match status" value="1"/>
</dbReference>
<dbReference type="CDD" id="cd01335">
    <property type="entry name" value="Radical_SAM"/>
    <property type="match status" value="1"/>
</dbReference>
<comment type="similarity">
    <text evidence="2 10">Belongs to the organic radical-activating enzymes family.</text>
</comment>
<dbReference type="EMBL" id="JBJHZX010000009">
    <property type="protein sequence ID" value="MFL0195440.1"/>
    <property type="molecule type" value="Genomic_DNA"/>
</dbReference>
<dbReference type="Gene3D" id="3.20.20.70">
    <property type="entry name" value="Aldolase class I"/>
    <property type="match status" value="1"/>
</dbReference>
<evidence type="ECO:0000256" key="8">
    <source>
        <dbReference type="ARBA" id="ARBA00023004"/>
    </source>
</evidence>
<gene>
    <name evidence="12" type="primary">pflA</name>
    <name evidence="12" type="ORF">ACJDU8_07660</name>
</gene>
<comment type="subcellular location">
    <subcellularLocation>
        <location evidence="10">Cytoplasm</location>
    </subcellularLocation>
</comment>